<keyword evidence="5" id="KW-0175">Coiled coil</keyword>
<dbReference type="PANTHER" id="PTHR37761">
    <property type="entry name" value="OS09G0108400 PROTEIN"/>
    <property type="match status" value="1"/>
</dbReference>
<dbReference type="EMBL" id="LGRX02034077">
    <property type="protein sequence ID" value="KAK3238906.1"/>
    <property type="molecule type" value="Genomic_DNA"/>
</dbReference>
<evidence type="ECO:0000256" key="5">
    <source>
        <dbReference type="ARBA" id="ARBA00023054"/>
    </source>
</evidence>
<keyword evidence="3 8" id="KW-1133">Transmembrane helix</keyword>
<keyword evidence="4" id="KW-0333">Golgi apparatus</keyword>
<feature type="compositionally biased region" description="Polar residues" evidence="7">
    <location>
        <begin position="177"/>
        <end position="191"/>
    </location>
</feature>
<name>A0AAE0BLU2_9CHLO</name>
<protein>
    <recommendedName>
        <fullName evidence="11">Golgin-84</fullName>
    </recommendedName>
</protein>
<dbReference type="InterPro" id="IPR019177">
    <property type="entry name" value="Golgin_subfamily_A_member_5"/>
</dbReference>
<dbReference type="Pfam" id="PF09787">
    <property type="entry name" value="Golgin_A5"/>
    <property type="match status" value="1"/>
</dbReference>
<dbReference type="Proteomes" id="UP001190700">
    <property type="component" value="Unassembled WGS sequence"/>
</dbReference>
<comment type="caution">
    <text evidence="9">The sequence shown here is derived from an EMBL/GenBank/DDBJ whole genome shotgun (WGS) entry which is preliminary data.</text>
</comment>
<evidence type="ECO:0000256" key="4">
    <source>
        <dbReference type="ARBA" id="ARBA00023034"/>
    </source>
</evidence>
<dbReference type="PANTHER" id="PTHR37761:SF2">
    <property type="entry name" value="OS09G0108400 PROTEIN"/>
    <property type="match status" value="1"/>
</dbReference>
<evidence type="ECO:0000313" key="10">
    <source>
        <dbReference type="Proteomes" id="UP001190700"/>
    </source>
</evidence>
<feature type="region of interest" description="Disordered" evidence="7">
    <location>
        <begin position="48"/>
        <end position="82"/>
    </location>
</feature>
<evidence type="ECO:0000256" key="8">
    <source>
        <dbReference type="SAM" id="Phobius"/>
    </source>
</evidence>
<evidence type="ECO:0000256" key="6">
    <source>
        <dbReference type="ARBA" id="ARBA00023136"/>
    </source>
</evidence>
<keyword evidence="6 8" id="KW-0472">Membrane</keyword>
<evidence type="ECO:0000256" key="2">
    <source>
        <dbReference type="ARBA" id="ARBA00022692"/>
    </source>
</evidence>
<dbReference type="AlphaFoldDB" id="A0AAE0BLU2"/>
<feature type="compositionally biased region" description="Low complexity" evidence="7">
    <location>
        <begin position="53"/>
        <end position="65"/>
    </location>
</feature>
<keyword evidence="2 8" id="KW-0812">Transmembrane</keyword>
<proteinExistence type="predicted"/>
<sequence length="260" mass="28665">MRGLSGAVDQTLGQQAQHCAAQALMENELRSELSAAVSGLSEDAGGLRAALQEAETSDTASASLDAAKEREEQEETELAEMRQRVAEQEAVVTQLEQQLVQRASKGSRGPSEAMRIGEMEDRLLSLKDQMAAKQLQAEQLTGDKRALELRLEQVEAQKRKIQRRSAKGSHDERRGSKTATTPRDHSSSPPKSNIELDDEKDRRGRQFVSARMARAAQSLDWLGLVAGSYLRSSSVLRLLAVVYVLFLHLIALIIIYTDLL</sequence>
<evidence type="ECO:0008006" key="11">
    <source>
        <dbReference type="Google" id="ProtNLM"/>
    </source>
</evidence>
<evidence type="ECO:0000256" key="1">
    <source>
        <dbReference type="ARBA" id="ARBA00004394"/>
    </source>
</evidence>
<evidence type="ECO:0000256" key="3">
    <source>
        <dbReference type="ARBA" id="ARBA00022989"/>
    </source>
</evidence>
<evidence type="ECO:0000256" key="7">
    <source>
        <dbReference type="SAM" id="MobiDB-lite"/>
    </source>
</evidence>
<accession>A0AAE0BLU2</accession>
<feature type="transmembrane region" description="Helical" evidence="8">
    <location>
        <begin position="238"/>
        <end position="257"/>
    </location>
</feature>
<organism evidence="9 10">
    <name type="scientific">Cymbomonas tetramitiformis</name>
    <dbReference type="NCBI Taxonomy" id="36881"/>
    <lineage>
        <taxon>Eukaryota</taxon>
        <taxon>Viridiplantae</taxon>
        <taxon>Chlorophyta</taxon>
        <taxon>Pyramimonadophyceae</taxon>
        <taxon>Pyramimonadales</taxon>
        <taxon>Pyramimonadaceae</taxon>
        <taxon>Cymbomonas</taxon>
    </lineage>
</organism>
<dbReference type="GO" id="GO:0007030">
    <property type="term" value="P:Golgi organization"/>
    <property type="evidence" value="ECO:0007669"/>
    <property type="project" value="InterPro"/>
</dbReference>
<keyword evidence="10" id="KW-1185">Reference proteome</keyword>
<dbReference type="GO" id="GO:0000139">
    <property type="term" value="C:Golgi membrane"/>
    <property type="evidence" value="ECO:0007669"/>
    <property type="project" value="UniProtKB-SubCell"/>
</dbReference>
<comment type="subcellular location">
    <subcellularLocation>
        <location evidence="1">Golgi apparatus membrane</location>
    </subcellularLocation>
</comment>
<reference evidence="9 10" key="1">
    <citation type="journal article" date="2015" name="Genome Biol. Evol.">
        <title>Comparative Genomics of a Bacterivorous Green Alga Reveals Evolutionary Causalities and Consequences of Phago-Mixotrophic Mode of Nutrition.</title>
        <authorList>
            <person name="Burns J.A."/>
            <person name="Paasch A."/>
            <person name="Narechania A."/>
            <person name="Kim E."/>
        </authorList>
    </citation>
    <scope>NUCLEOTIDE SEQUENCE [LARGE SCALE GENOMIC DNA]</scope>
    <source>
        <strain evidence="9 10">PLY_AMNH</strain>
    </source>
</reference>
<evidence type="ECO:0000313" key="9">
    <source>
        <dbReference type="EMBL" id="KAK3238906.1"/>
    </source>
</evidence>
<feature type="region of interest" description="Disordered" evidence="7">
    <location>
        <begin position="158"/>
        <end position="201"/>
    </location>
</feature>
<gene>
    <name evidence="9" type="ORF">CYMTET_51129</name>
</gene>